<gene>
    <name evidence="3" type="ORF">B0J13DRAFT_211879</name>
</gene>
<feature type="transmembrane region" description="Helical" evidence="2">
    <location>
        <begin position="59"/>
        <end position="77"/>
    </location>
</feature>
<keyword evidence="4" id="KW-1185">Reference proteome</keyword>
<evidence type="ECO:0000256" key="1">
    <source>
        <dbReference type="SAM" id="MobiDB-lite"/>
    </source>
</evidence>
<dbReference type="Proteomes" id="UP000717696">
    <property type="component" value="Unassembled WGS sequence"/>
</dbReference>
<keyword evidence="2" id="KW-1133">Transmembrane helix</keyword>
<comment type="caution">
    <text evidence="3">The sequence shown here is derived from an EMBL/GenBank/DDBJ whole genome shotgun (WGS) entry which is preliminary data.</text>
</comment>
<feature type="transmembrane region" description="Helical" evidence="2">
    <location>
        <begin position="15"/>
        <end position="38"/>
    </location>
</feature>
<name>A0A9P9J761_9HYPO</name>
<sequence>MLVGPPLVSSCRCRARAAACSSTSFLLCLLLACPVFLLPPENKKCCRPEKKRSHPHLPFPFLFPLLPLLSPSAIALFPPPPSCLHRPHSLQFINSTSFRHLGHHQITTIWSTWSRRVRRCRRTCLSPASAPGFRPLQPAQPPSSSPDATLVRLFRSGSSTTHPGPPPITHHPSPTAPLPFSGHSQPFRRSRPRSPPSTCPLYLVPDQGNCAALCTFPRY</sequence>
<keyword evidence="2" id="KW-0472">Membrane</keyword>
<reference evidence="3" key="1">
    <citation type="journal article" date="2021" name="Nat. Commun.">
        <title>Genetic determinants of endophytism in the Arabidopsis root mycobiome.</title>
        <authorList>
            <person name="Mesny F."/>
            <person name="Miyauchi S."/>
            <person name="Thiergart T."/>
            <person name="Pickel B."/>
            <person name="Atanasova L."/>
            <person name="Karlsson M."/>
            <person name="Huettel B."/>
            <person name="Barry K.W."/>
            <person name="Haridas S."/>
            <person name="Chen C."/>
            <person name="Bauer D."/>
            <person name="Andreopoulos W."/>
            <person name="Pangilinan J."/>
            <person name="LaButti K."/>
            <person name="Riley R."/>
            <person name="Lipzen A."/>
            <person name="Clum A."/>
            <person name="Drula E."/>
            <person name="Henrissat B."/>
            <person name="Kohler A."/>
            <person name="Grigoriev I.V."/>
            <person name="Martin F.M."/>
            <person name="Hacquard S."/>
        </authorList>
    </citation>
    <scope>NUCLEOTIDE SEQUENCE</scope>
    <source>
        <strain evidence="3">MPI-CAGE-AT-0021</strain>
    </source>
</reference>
<evidence type="ECO:0000256" key="2">
    <source>
        <dbReference type="SAM" id="Phobius"/>
    </source>
</evidence>
<feature type="region of interest" description="Disordered" evidence="1">
    <location>
        <begin position="156"/>
        <end position="199"/>
    </location>
</feature>
<dbReference type="EMBL" id="JAGMUU010000004">
    <property type="protein sequence ID" value="KAH7154877.1"/>
    <property type="molecule type" value="Genomic_DNA"/>
</dbReference>
<dbReference type="AlphaFoldDB" id="A0A9P9J761"/>
<proteinExistence type="predicted"/>
<feature type="compositionally biased region" description="Pro residues" evidence="1">
    <location>
        <begin position="163"/>
        <end position="177"/>
    </location>
</feature>
<protein>
    <submittedName>
        <fullName evidence="3">Uncharacterized protein</fullName>
    </submittedName>
</protein>
<evidence type="ECO:0000313" key="3">
    <source>
        <dbReference type="EMBL" id="KAH7154877.1"/>
    </source>
</evidence>
<evidence type="ECO:0000313" key="4">
    <source>
        <dbReference type="Proteomes" id="UP000717696"/>
    </source>
</evidence>
<accession>A0A9P9J761</accession>
<organism evidence="3 4">
    <name type="scientific">Dactylonectria estremocensis</name>
    <dbReference type="NCBI Taxonomy" id="1079267"/>
    <lineage>
        <taxon>Eukaryota</taxon>
        <taxon>Fungi</taxon>
        <taxon>Dikarya</taxon>
        <taxon>Ascomycota</taxon>
        <taxon>Pezizomycotina</taxon>
        <taxon>Sordariomycetes</taxon>
        <taxon>Hypocreomycetidae</taxon>
        <taxon>Hypocreales</taxon>
        <taxon>Nectriaceae</taxon>
        <taxon>Dactylonectria</taxon>
    </lineage>
</organism>
<keyword evidence="2" id="KW-0812">Transmembrane</keyword>